<dbReference type="InterPro" id="IPR008271">
    <property type="entry name" value="Ser/Thr_kinase_AS"/>
</dbReference>
<accession>A0A6P8NXM6</accession>
<dbReference type="OrthoDB" id="4062651at2759"/>
<dbReference type="KEGG" id="gsh:117350770"/>
<evidence type="ECO:0000313" key="8">
    <source>
        <dbReference type="RefSeq" id="XP_033781247.1"/>
    </source>
</evidence>
<dbReference type="PANTHER" id="PTHR44329">
    <property type="entry name" value="SERINE/THREONINE-PROTEIN KINASE TNNI3K-RELATED"/>
    <property type="match status" value="1"/>
</dbReference>
<dbReference type="Pfam" id="PF00069">
    <property type="entry name" value="Pkinase"/>
    <property type="match status" value="1"/>
</dbReference>
<dbReference type="InterPro" id="IPR017441">
    <property type="entry name" value="Protein_kinase_ATP_BS"/>
</dbReference>
<evidence type="ECO:0000256" key="4">
    <source>
        <dbReference type="RuleBase" id="RU000304"/>
    </source>
</evidence>
<evidence type="ECO:0000256" key="3">
    <source>
        <dbReference type="PROSITE-ProRule" id="PRU10141"/>
    </source>
</evidence>
<keyword evidence="4" id="KW-0723">Serine/threonine-protein kinase</keyword>
<dbReference type="SMART" id="SM00220">
    <property type="entry name" value="S_TKc"/>
    <property type="match status" value="1"/>
</dbReference>
<dbReference type="PROSITE" id="PS00107">
    <property type="entry name" value="PROTEIN_KINASE_ATP"/>
    <property type="match status" value="1"/>
</dbReference>
<keyword evidence="2 3" id="KW-0067">ATP-binding</keyword>
<keyword evidence="1 3" id="KW-0547">Nucleotide-binding</keyword>
<proteinExistence type="inferred from homology"/>
<dbReference type="PROSITE" id="PS00108">
    <property type="entry name" value="PROTEIN_KINASE_ST"/>
    <property type="match status" value="1"/>
</dbReference>
<evidence type="ECO:0000256" key="5">
    <source>
        <dbReference type="SAM" id="MobiDB-lite"/>
    </source>
</evidence>
<sequence length="453" mass="51655">MNFHEIQEEKLQEKKLIGSGGFGEVYKAWHVDWGHHVALKRLNSKFAQHSKEQLLLEAQKMLCALGIDHVLRIYGLCKCSDNSLVLVMEYMENGSLSRLQQLVKPLPWPLKFRALHEVNLGMNRLHDLCPSLLHLDLKPQNILLNKDLHIKISDFGLSRFKRGITLPQDVPPADGTLEYMAPELFNDINCPPTKASDVYSYAILIWCVLKGEEPFSNAISSVIKLQVPRGQRPSLEFLQDLYSQVEKLEDMKNLMVKCWNQEPSQRPSFKDCIQTTREIFKAHEHHEDKAICEVWETLKKMETSSDQERWEAPSYRPPSTALNSSPTSGIVENFKTLTLEQPPSHMNEAVPLSDLSIKMPHGYNSTFQPPLKPRTQEAQEKIPDVTPQLPLNGPEFPKTPVSSAHQHIGTPLQTAPQRHVPQVKIIGSASHIQIGNNNTMEIHHRTRKNKTKR</sequence>
<feature type="binding site" evidence="3">
    <location>
        <position position="40"/>
    </location>
    <ligand>
        <name>ATP</name>
        <dbReference type="ChEBI" id="CHEBI:30616"/>
    </ligand>
</feature>
<dbReference type="GO" id="GO:0005524">
    <property type="term" value="F:ATP binding"/>
    <property type="evidence" value="ECO:0007669"/>
    <property type="project" value="UniProtKB-UniRule"/>
</dbReference>
<comment type="similarity">
    <text evidence="4">Belongs to the protein kinase superfamily.</text>
</comment>
<dbReference type="CTD" id="11035"/>
<evidence type="ECO:0000256" key="1">
    <source>
        <dbReference type="ARBA" id="ARBA00022741"/>
    </source>
</evidence>
<organism evidence="7 8">
    <name type="scientific">Geotrypetes seraphini</name>
    <name type="common">Gaboon caecilian</name>
    <name type="synonym">Caecilia seraphini</name>
    <dbReference type="NCBI Taxonomy" id="260995"/>
    <lineage>
        <taxon>Eukaryota</taxon>
        <taxon>Metazoa</taxon>
        <taxon>Chordata</taxon>
        <taxon>Craniata</taxon>
        <taxon>Vertebrata</taxon>
        <taxon>Euteleostomi</taxon>
        <taxon>Amphibia</taxon>
        <taxon>Gymnophiona</taxon>
        <taxon>Geotrypetes</taxon>
    </lineage>
</organism>
<feature type="domain" description="Protein kinase" evidence="6">
    <location>
        <begin position="11"/>
        <end position="280"/>
    </location>
</feature>
<dbReference type="RefSeq" id="XP_033781248.1">
    <property type="nucleotide sequence ID" value="XM_033925357.1"/>
</dbReference>
<protein>
    <submittedName>
        <fullName evidence="8 9">Receptor-interacting serine/threonine-protein kinase 3 isoform X1</fullName>
    </submittedName>
</protein>
<dbReference type="GO" id="GO:0004706">
    <property type="term" value="F:JUN kinase kinase kinase activity"/>
    <property type="evidence" value="ECO:0007669"/>
    <property type="project" value="TreeGrafter"/>
</dbReference>
<evidence type="ECO:0000259" key="6">
    <source>
        <dbReference type="PROSITE" id="PS50011"/>
    </source>
</evidence>
<evidence type="ECO:0000313" key="7">
    <source>
        <dbReference type="Proteomes" id="UP000515159"/>
    </source>
</evidence>
<keyword evidence="8 9" id="KW-0418">Kinase</keyword>
<dbReference type="PANTHER" id="PTHR44329:SF297">
    <property type="entry name" value="RECEPTOR-INTERACTING SERINE_THREONINE-PROTEIN KINASE 3"/>
    <property type="match status" value="1"/>
</dbReference>
<keyword evidence="8 9" id="KW-0808">Transferase</keyword>
<dbReference type="InterPro" id="IPR011009">
    <property type="entry name" value="Kinase-like_dom_sf"/>
</dbReference>
<evidence type="ECO:0000313" key="9">
    <source>
        <dbReference type="RefSeq" id="XP_033781248.1"/>
    </source>
</evidence>
<feature type="region of interest" description="Disordered" evidence="5">
    <location>
        <begin position="305"/>
        <end position="327"/>
    </location>
</feature>
<keyword evidence="8 9" id="KW-0675">Receptor</keyword>
<dbReference type="PROSITE" id="PS50011">
    <property type="entry name" value="PROTEIN_KINASE_DOM"/>
    <property type="match status" value="1"/>
</dbReference>
<dbReference type="SUPFAM" id="SSF56112">
    <property type="entry name" value="Protein kinase-like (PK-like)"/>
    <property type="match status" value="1"/>
</dbReference>
<keyword evidence="7" id="KW-1185">Reference proteome</keyword>
<dbReference type="GeneID" id="117350770"/>
<name>A0A6P8NXM6_GEOSA</name>
<dbReference type="RefSeq" id="XP_033781247.1">
    <property type="nucleotide sequence ID" value="XM_033925356.1"/>
</dbReference>
<reference evidence="8 9" key="1">
    <citation type="submission" date="2025-04" db="UniProtKB">
        <authorList>
            <consortium name="RefSeq"/>
        </authorList>
    </citation>
    <scope>IDENTIFICATION</scope>
</reference>
<dbReference type="Proteomes" id="UP000515159">
    <property type="component" value="Chromosome 16"/>
</dbReference>
<dbReference type="InterPro" id="IPR000719">
    <property type="entry name" value="Prot_kinase_dom"/>
</dbReference>
<dbReference type="InterPro" id="IPR051681">
    <property type="entry name" value="Ser/Thr_Kinases-Pseudokinases"/>
</dbReference>
<dbReference type="AlphaFoldDB" id="A0A6P8NXM6"/>
<dbReference type="Gene3D" id="1.10.510.10">
    <property type="entry name" value="Transferase(Phosphotransferase) domain 1"/>
    <property type="match status" value="1"/>
</dbReference>
<gene>
    <name evidence="8 9" type="primary">RIPK3</name>
</gene>
<evidence type="ECO:0000256" key="2">
    <source>
        <dbReference type="ARBA" id="ARBA00022840"/>
    </source>
</evidence>